<dbReference type="InterPro" id="IPR000595">
    <property type="entry name" value="cNMP-bd_dom"/>
</dbReference>
<evidence type="ECO:0000259" key="2">
    <source>
        <dbReference type="PROSITE" id="PS50042"/>
    </source>
</evidence>
<dbReference type="PROSITE" id="PS50042">
    <property type="entry name" value="CNMP_BINDING_3"/>
    <property type="match status" value="2"/>
</dbReference>
<dbReference type="Proteomes" id="UP000039865">
    <property type="component" value="Unassembled WGS sequence"/>
</dbReference>
<evidence type="ECO:0000313" key="3">
    <source>
        <dbReference type="EMBL" id="CDW89695.1"/>
    </source>
</evidence>
<proteinExistence type="predicted"/>
<dbReference type="GO" id="GO:0005249">
    <property type="term" value="F:voltage-gated potassium channel activity"/>
    <property type="evidence" value="ECO:0007669"/>
    <property type="project" value="TreeGrafter"/>
</dbReference>
<dbReference type="PANTHER" id="PTHR45689:SF5">
    <property type="entry name" value="I[[H]] CHANNEL, ISOFORM E"/>
    <property type="match status" value="1"/>
</dbReference>
<feature type="transmembrane region" description="Helical" evidence="1">
    <location>
        <begin position="344"/>
        <end position="365"/>
    </location>
</feature>
<dbReference type="InterPro" id="IPR018488">
    <property type="entry name" value="cNMP-bd_CS"/>
</dbReference>
<dbReference type="SMART" id="SM00100">
    <property type="entry name" value="cNMP"/>
    <property type="match status" value="2"/>
</dbReference>
<feature type="domain" description="Cyclic nucleotide-binding" evidence="2">
    <location>
        <begin position="489"/>
        <end position="576"/>
    </location>
</feature>
<feature type="transmembrane region" description="Helical" evidence="1">
    <location>
        <begin position="193"/>
        <end position="216"/>
    </location>
</feature>
<dbReference type="GO" id="GO:0003254">
    <property type="term" value="P:regulation of membrane depolarization"/>
    <property type="evidence" value="ECO:0007669"/>
    <property type="project" value="TreeGrafter"/>
</dbReference>
<feature type="domain" description="Cyclic nucleotide-binding" evidence="2">
    <location>
        <begin position="593"/>
        <end position="675"/>
    </location>
</feature>
<dbReference type="InterPro" id="IPR014710">
    <property type="entry name" value="RmlC-like_jellyroll"/>
</dbReference>
<accession>A0A078B593</accession>
<evidence type="ECO:0000256" key="1">
    <source>
        <dbReference type="SAM" id="Phobius"/>
    </source>
</evidence>
<dbReference type="GO" id="GO:0098855">
    <property type="term" value="C:HCN channel complex"/>
    <property type="evidence" value="ECO:0007669"/>
    <property type="project" value="TreeGrafter"/>
</dbReference>
<dbReference type="InterPro" id="IPR018490">
    <property type="entry name" value="cNMP-bd_dom_sf"/>
</dbReference>
<dbReference type="Gene3D" id="2.60.120.10">
    <property type="entry name" value="Jelly Rolls"/>
    <property type="match status" value="2"/>
</dbReference>
<gene>
    <name evidence="3" type="primary">Contig13114.g663</name>
    <name evidence="3" type="ORF">STYLEM_18832</name>
</gene>
<keyword evidence="1" id="KW-1133">Transmembrane helix</keyword>
<dbReference type="SUPFAM" id="SSF51206">
    <property type="entry name" value="cAMP-binding domain-like"/>
    <property type="match status" value="2"/>
</dbReference>
<dbReference type="PROSITE" id="PS00889">
    <property type="entry name" value="CNMP_BINDING_2"/>
    <property type="match status" value="1"/>
</dbReference>
<dbReference type="AlphaFoldDB" id="A0A078B593"/>
<dbReference type="InterPro" id="IPR051413">
    <property type="entry name" value="K/Na_HCN_channel"/>
</dbReference>
<dbReference type="GO" id="GO:0035725">
    <property type="term" value="P:sodium ion transmembrane transport"/>
    <property type="evidence" value="ECO:0007669"/>
    <property type="project" value="TreeGrafter"/>
</dbReference>
<dbReference type="OrthoDB" id="313376at2759"/>
<evidence type="ECO:0000313" key="4">
    <source>
        <dbReference type="Proteomes" id="UP000039865"/>
    </source>
</evidence>
<reference evidence="3 4" key="1">
    <citation type="submission" date="2014-06" db="EMBL/GenBank/DDBJ databases">
        <authorList>
            <person name="Swart Estienne"/>
        </authorList>
    </citation>
    <scope>NUCLEOTIDE SEQUENCE [LARGE SCALE GENOMIC DNA]</scope>
    <source>
        <strain evidence="3 4">130c</strain>
    </source>
</reference>
<dbReference type="EMBL" id="CCKQ01017803">
    <property type="protein sequence ID" value="CDW89695.1"/>
    <property type="molecule type" value="Genomic_DNA"/>
</dbReference>
<sequence>MAKRQLLPNSEPVSPIQLRKVPPQIFITGAAQENDNRQGPKNKIAPAQQEIHRLNRSKFLIERKNYKANIPKQEGESQTSYIYNMMNHIVPFDQGSSLLDSFGSSNPIYQLGSYELGSYSNRSYQELLNQENHSSNKSLIKLQAAGMLSQVTMHSGNIIKDEPDKQQQQAQNEVAHAEQNEDKYAMLKLDNRFLTYWNILIVVMATYDVFHIPYIIGFSPYYSHSYQIEINDYIIMFTYLIDIFVKFRTIYFDEQTGQKTFVPQRVAKLRLKEFQTYLDIIAFIPFTKLDKTWIPNEDFIYKATLIFEKPNNYSYWVTMYYSAMLFSISEAVPSETSELAFTSLMMIATLMIVTNFFGLIAGFVAQMKEKDQAFGKQMDVVNTAISNLELSLALKEEIAYYMVQMSGTQDEQLEFQSFIDTISPSNRKLVQEEIFRIAIKQNEMLQMMSDQKKFKQMLEDIVQKLEISLHAPENEIIKQGSDDPENQLNMYFVQRGVCQVFVNDKVGLDSGVKRVRLLYPGDHFGEVSLIYNCRRSASVIAGNYCTLASLSAQNFKYISMKYPKLVQEMKEQIFAYDDDIKVFMESNLKKISYMQNLDDDIFHEILFNFKQETYDRDTLLTTENEKSRKLFIVKNGIIDISISIDGHYLVVERLYRGSVLNPRAFLVGDISDIRAKCCQTQTLFYMTFDQMKKLSMKSQKLDQEITAIKNQVPSTNKDNPFIIDYILCKSVLDQSKYKDSKLENRRNMLTCQLKNAVLVKLTNLKRLKNKMSFAQIIQLIIKKKIEEKKQINKMGVLTNLGNAIQASEIKFEDLDSSQAAEIINLIQKMQEKYDNNFKKLQEIDKLSKSFVGHGDQSYHDLVTPKNHYNTLRPTTPKFSK</sequence>
<keyword evidence="1" id="KW-0812">Transmembrane</keyword>
<name>A0A078B593_STYLE</name>
<dbReference type="InParanoid" id="A0A078B593"/>
<organism evidence="3 4">
    <name type="scientific">Stylonychia lemnae</name>
    <name type="common">Ciliate</name>
    <dbReference type="NCBI Taxonomy" id="5949"/>
    <lineage>
        <taxon>Eukaryota</taxon>
        <taxon>Sar</taxon>
        <taxon>Alveolata</taxon>
        <taxon>Ciliophora</taxon>
        <taxon>Intramacronucleata</taxon>
        <taxon>Spirotrichea</taxon>
        <taxon>Stichotrichia</taxon>
        <taxon>Sporadotrichida</taxon>
        <taxon>Oxytrichidae</taxon>
        <taxon>Stylonychinae</taxon>
        <taxon>Stylonychia</taxon>
    </lineage>
</organism>
<dbReference type="PANTHER" id="PTHR45689">
    <property type="entry name" value="I[[H]] CHANNEL, ISOFORM E"/>
    <property type="match status" value="1"/>
</dbReference>
<keyword evidence="1" id="KW-0472">Membrane</keyword>
<protein>
    <recommendedName>
        <fullName evidence="2">Cyclic nucleotide-binding domain-containing protein</fullName>
    </recommendedName>
</protein>
<keyword evidence="4" id="KW-1185">Reference proteome</keyword>
<dbReference type="CDD" id="cd00038">
    <property type="entry name" value="CAP_ED"/>
    <property type="match status" value="1"/>
</dbReference>
<dbReference type="Pfam" id="PF00027">
    <property type="entry name" value="cNMP_binding"/>
    <property type="match status" value="1"/>
</dbReference>